<name>A0A8X8BVM2_POLSE</name>
<proteinExistence type="predicted"/>
<organism evidence="3 4">
    <name type="scientific">Polypterus senegalus</name>
    <name type="common">Senegal bichir</name>
    <dbReference type="NCBI Taxonomy" id="55291"/>
    <lineage>
        <taxon>Eukaryota</taxon>
        <taxon>Metazoa</taxon>
        <taxon>Chordata</taxon>
        <taxon>Craniata</taxon>
        <taxon>Vertebrata</taxon>
        <taxon>Euteleostomi</taxon>
        <taxon>Actinopterygii</taxon>
        <taxon>Polypteriformes</taxon>
        <taxon>Polypteridae</taxon>
        <taxon>Polypterus</taxon>
    </lineage>
</organism>
<dbReference type="InterPro" id="IPR018378">
    <property type="entry name" value="C-type_lectin_CS"/>
</dbReference>
<dbReference type="PROSITE" id="PS00615">
    <property type="entry name" value="C_TYPE_LECTIN_1"/>
    <property type="match status" value="1"/>
</dbReference>
<comment type="caution">
    <text evidence="3">The sequence shown here is derived from an EMBL/GenBank/DDBJ whole genome shotgun (WGS) entry which is preliminary data.</text>
</comment>
<gene>
    <name evidence="3" type="primary">Frem1_3</name>
    <name evidence="3" type="ORF">GTO96_0004396</name>
</gene>
<evidence type="ECO:0000259" key="2">
    <source>
        <dbReference type="PROSITE" id="PS50041"/>
    </source>
</evidence>
<dbReference type="PANTHER" id="PTHR45784">
    <property type="entry name" value="C-TYPE LECTIN DOMAIN FAMILY 20 MEMBER A-RELATED"/>
    <property type="match status" value="1"/>
</dbReference>
<accession>A0A8X8BVM2</accession>
<feature type="domain" description="C-type lectin" evidence="2">
    <location>
        <begin position="12"/>
        <end position="120"/>
    </location>
</feature>
<dbReference type="Gene3D" id="3.10.100.10">
    <property type="entry name" value="Mannose-Binding Protein A, subunit A"/>
    <property type="match status" value="1"/>
</dbReference>
<evidence type="ECO:0000313" key="3">
    <source>
        <dbReference type="EMBL" id="KAG2469511.1"/>
    </source>
</evidence>
<reference evidence="3 4" key="1">
    <citation type="journal article" date="2021" name="Cell">
        <title>Tracing the genetic footprints of vertebrate landing in non-teleost ray-finned fishes.</title>
        <authorList>
            <person name="Bi X."/>
            <person name="Wang K."/>
            <person name="Yang L."/>
            <person name="Pan H."/>
            <person name="Jiang H."/>
            <person name="Wei Q."/>
            <person name="Fang M."/>
            <person name="Yu H."/>
            <person name="Zhu C."/>
            <person name="Cai Y."/>
            <person name="He Y."/>
            <person name="Gan X."/>
            <person name="Zeng H."/>
            <person name="Yu D."/>
            <person name="Zhu Y."/>
            <person name="Jiang H."/>
            <person name="Qiu Q."/>
            <person name="Yang H."/>
            <person name="Zhang Y.E."/>
            <person name="Wang W."/>
            <person name="Zhu M."/>
            <person name="He S."/>
            <person name="Zhang G."/>
        </authorList>
    </citation>
    <scope>NUCLEOTIDE SEQUENCE [LARGE SCALE GENOMIC DNA]</scope>
    <source>
        <strain evidence="3">Bchr_013</strain>
    </source>
</reference>
<dbReference type="InterPro" id="IPR016186">
    <property type="entry name" value="C-type_lectin-like/link_sf"/>
</dbReference>
<dbReference type="AlphaFoldDB" id="A0A8X8BVM2"/>
<keyword evidence="4" id="KW-1185">Reference proteome</keyword>
<sequence>MLPPSRCVKHYTGRSVYEFKKNLIAKRQTPMSWDDAQKYCRANNTDLVTVENETVNSELLKISENRSWIGLRHETNHWYWSNGDPVAYTNWTHKFSCAVFQTDGSWNDSDCNQQKPFMCYKDQSWEIPPGPLNDTSGTEPMEEDLAGSGPCDITFGLYG</sequence>
<dbReference type="SMART" id="SM00034">
    <property type="entry name" value="CLECT"/>
    <property type="match status" value="1"/>
</dbReference>
<dbReference type="Proteomes" id="UP000886611">
    <property type="component" value="Unassembled WGS sequence"/>
</dbReference>
<dbReference type="InterPro" id="IPR016187">
    <property type="entry name" value="CTDL_fold"/>
</dbReference>
<keyword evidence="1" id="KW-1015">Disulfide bond</keyword>
<dbReference type="EMBL" id="JAATIS010000220">
    <property type="protein sequence ID" value="KAG2469511.1"/>
    <property type="molecule type" value="Genomic_DNA"/>
</dbReference>
<dbReference type="InterPro" id="IPR001304">
    <property type="entry name" value="C-type_lectin-like"/>
</dbReference>
<dbReference type="Pfam" id="PF00059">
    <property type="entry name" value="Lectin_C"/>
    <property type="match status" value="1"/>
</dbReference>
<dbReference type="PROSITE" id="PS50041">
    <property type="entry name" value="C_TYPE_LECTIN_2"/>
    <property type="match status" value="1"/>
</dbReference>
<protein>
    <submittedName>
        <fullName evidence="3">FREM1 protein</fullName>
    </submittedName>
</protein>
<feature type="non-terminal residue" evidence="3">
    <location>
        <position position="159"/>
    </location>
</feature>
<evidence type="ECO:0000313" key="4">
    <source>
        <dbReference type="Proteomes" id="UP000886611"/>
    </source>
</evidence>
<dbReference type="PANTHER" id="PTHR45784:SF3">
    <property type="entry name" value="C-TYPE LECTIN DOMAIN FAMILY 4 MEMBER K-LIKE-RELATED"/>
    <property type="match status" value="1"/>
</dbReference>
<feature type="non-terminal residue" evidence="3">
    <location>
        <position position="1"/>
    </location>
</feature>
<evidence type="ECO:0000256" key="1">
    <source>
        <dbReference type="ARBA" id="ARBA00023157"/>
    </source>
</evidence>
<dbReference type="SUPFAM" id="SSF56436">
    <property type="entry name" value="C-type lectin-like"/>
    <property type="match status" value="1"/>
</dbReference>